<dbReference type="AlphaFoldDB" id="X1DYI5"/>
<sequence length="64" mass="7565">ELVLDDVLKDNSDFAIVKIPYNYGVKGIIDVYNKTLREDIKYSQRLNQKIAQNLVDKGYYLRKR</sequence>
<reference evidence="1" key="1">
    <citation type="journal article" date="2014" name="Front. Microbiol.">
        <title>High frequency of phylogenetically diverse reductive dehalogenase-homologous genes in deep subseafloor sedimentary metagenomes.</title>
        <authorList>
            <person name="Kawai M."/>
            <person name="Futagami T."/>
            <person name="Toyoda A."/>
            <person name="Takaki Y."/>
            <person name="Nishi S."/>
            <person name="Hori S."/>
            <person name="Arai W."/>
            <person name="Tsubouchi T."/>
            <person name="Morono Y."/>
            <person name="Uchiyama I."/>
            <person name="Ito T."/>
            <person name="Fujiyama A."/>
            <person name="Inagaki F."/>
            <person name="Takami H."/>
        </authorList>
    </citation>
    <scope>NUCLEOTIDE SEQUENCE</scope>
    <source>
        <strain evidence="1">Expedition CK06-06</strain>
    </source>
</reference>
<comment type="caution">
    <text evidence="1">The sequence shown here is derived from an EMBL/GenBank/DDBJ whole genome shotgun (WGS) entry which is preliminary data.</text>
</comment>
<evidence type="ECO:0000313" key="1">
    <source>
        <dbReference type="EMBL" id="GAH26076.1"/>
    </source>
</evidence>
<protein>
    <submittedName>
        <fullName evidence="1">Uncharacterized protein</fullName>
    </submittedName>
</protein>
<dbReference type="EMBL" id="BART01041460">
    <property type="protein sequence ID" value="GAH26076.1"/>
    <property type="molecule type" value="Genomic_DNA"/>
</dbReference>
<gene>
    <name evidence="1" type="ORF">S01H4_66700</name>
</gene>
<organism evidence="1">
    <name type="scientific">marine sediment metagenome</name>
    <dbReference type="NCBI Taxonomy" id="412755"/>
    <lineage>
        <taxon>unclassified sequences</taxon>
        <taxon>metagenomes</taxon>
        <taxon>ecological metagenomes</taxon>
    </lineage>
</organism>
<accession>X1DYI5</accession>
<proteinExistence type="predicted"/>
<feature type="non-terminal residue" evidence="1">
    <location>
        <position position="64"/>
    </location>
</feature>
<feature type="non-terminal residue" evidence="1">
    <location>
        <position position="1"/>
    </location>
</feature>
<name>X1DYI5_9ZZZZ</name>